<evidence type="ECO:0000313" key="2">
    <source>
        <dbReference type="Proteomes" id="UP000674425"/>
    </source>
</evidence>
<comment type="caution">
    <text evidence="1">The sequence shown here is derived from an EMBL/GenBank/DDBJ whole genome shotgun (WGS) entry which is preliminary data.</text>
</comment>
<organism evidence="1 2">
    <name type="scientific">Paraburkholderia aspalathi</name>
    <dbReference type="NCBI Taxonomy" id="1324617"/>
    <lineage>
        <taxon>Bacteria</taxon>
        <taxon>Pseudomonadati</taxon>
        <taxon>Pseudomonadota</taxon>
        <taxon>Betaproteobacteria</taxon>
        <taxon>Burkholderiales</taxon>
        <taxon>Burkholderiaceae</taxon>
        <taxon>Paraburkholderia</taxon>
    </lineage>
</organism>
<reference evidence="1 2" key="1">
    <citation type="submission" date="2021-02" db="EMBL/GenBank/DDBJ databases">
        <authorList>
            <person name="Vanwijnsberghe S."/>
        </authorList>
    </citation>
    <scope>NUCLEOTIDE SEQUENCE [LARGE SCALE GENOMIC DNA]</scope>
    <source>
        <strain evidence="1 2">R-69658</strain>
    </source>
</reference>
<accession>A0ABM8R7F5</accession>
<sequence>MKVQSIKQSVNLQNLEDWGKAQSYQLKRPNSG</sequence>
<keyword evidence="2" id="KW-1185">Reference proteome</keyword>
<proteinExistence type="predicted"/>
<dbReference type="Proteomes" id="UP000674425">
    <property type="component" value="Unassembled WGS sequence"/>
</dbReference>
<name>A0ABM8R7F5_9BURK</name>
<protein>
    <submittedName>
        <fullName evidence="1">Uncharacterized protein</fullName>
    </submittedName>
</protein>
<gene>
    <name evidence="1" type="ORF">R69658_02096</name>
</gene>
<evidence type="ECO:0000313" key="1">
    <source>
        <dbReference type="EMBL" id="CAE6737409.1"/>
    </source>
</evidence>
<dbReference type="EMBL" id="CAJNAU010000015">
    <property type="protein sequence ID" value="CAE6737409.1"/>
    <property type="molecule type" value="Genomic_DNA"/>
</dbReference>